<dbReference type="AlphaFoldDB" id="E2SD98"/>
<dbReference type="HOGENOM" id="CLU_047522_1_0_11"/>
<dbReference type="SUPFAM" id="SSF46689">
    <property type="entry name" value="Homeodomain-like"/>
    <property type="match status" value="1"/>
</dbReference>
<accession>E2SD98</accession>
<evidence type="ECO:0000256" key="1">
    <source>
        <dbReference type="ARBA" id="ARBA00023015"/>
    </source>
</evidence>
<dbReference type="Pfam" id="PF12625">
    <property type="entry name" value="Arabinose_bd"/>
    <property type="match status" value="1"/>
</dbReference>
<dbReference type="GO" id="GO:0000976">
    <property type="term" value="F:transcription cis-regulatory region binding"/>
    <property type="evidence" value="ECO:0007669"/>
    <property type="project" value="TreeGrafter"/>
</dbReference>
<dbReference type="SMART" id="SM00342">
    <property type="entry name" value="HTH_ARAC"/>
    <property type="match status" value="1"/>
</dbReference>
<dbReference type="GO" id="GO:0005829">
    <property type="term" value="C:cytosol"/>
    <property type="evidence" value="ECO:0007669"/>
    <property type="project" value="TreeGrafter"/>
</dbReference>
<keyword evidence="1" id="KW-0805">Transcription regulation</keyword>
<evidence type="ECO:0000313" key="5">
    <source>
        <dbReference type="EMBL" id="EFQ82475.1"/>
    </source>
</evidence>
<comment type="caution">
    <text evidence="5">The sequence shown here is derived from an EMBL/GenBank/DDBJ whole genome shotgun (WGS) entry which is preliminary data.</text>
</comment>
<dbReference type="InterPro" id="IPR018060">
    <property type="entry name" value="HTH_AraC"/>
</dbReference>
<dbReference type="PANTHER" id="PTHR47894:SF1">
    <property type="entry name" value="HTH-TYPE TRANSCRIPTIONAL REGULATOR VQSM"/>
    <property type="match status" value="1"/>
</dbReference>
<dbReference type="InterPro" id="IPR020449">
    <property type="entry name" value="Tscrpt_reg_AraC-type_HTH"/>
</dbReference>
<dbReference type="Proteomes" id="UP000003111">
    <property type="component" value="Unassembled WGS sequence"/>
</dbReference>
<organism evidence="5 6">
    <name type="scientific">Aeromicrobium marinum DSM 15272</name>
    <dbReference type="NCBI Taxonomy" id="585531"/>
    <lineage>
        <taxon>Bacteria</taxon>
        <taxon>Bacillati</taxon>
        <taxon>Actinomycetota</taxon>
        <taxon>Actinomycetes</taxon>
        <taxon>Propionibacteriales</taxon>
        <taxon>Nocardioidaceae</taxon>
        <taxon>Aeromicrobium</taxon>
    </lineage>
</organism>
<dbReference type="GO" id="GO:0003700">
    <property type="term" value="F:DNA-binding transcription factor activity"/>
    <property type="evidence" value="ECO:0007669"/>
    <property type="project" value="InterPro"/>
</dbReference>
<sequence length="345" mass="37678">MTHRIPAGPPTGGVPVLGGPTLGVHVIRAAIRWAADSGVDLTVPLTAADLTAAQIADDHGRCTAAQLAAFVRSLWRLSNDEFFGLGNAPVPRGTWSLLCHGLIHAANLNDVLRRADHFLPVLPGLPRVSLVDGGTSTRIELDLSGLDDPEYLLTDLAVMITHRFGAWLTGSTVRLDEVWLPYDRPAEDREYLHLFGTLPRFNAPTTALVVSQDQMNRPVTRTEADLNRYLRNAPVDIFAQRDYETTLTARVRAALSATPVRQWPDASDLASALAYSEPHLRRLLRAEGSSISGLRNDLRRDLSISALLAGRPTDEVAELVGFSETSAFRRAFKRWVGASPGAYRP</sequence>
<dbReference type="eggNOG" id="COG2207">
    <property type="taxonomic scope" value="Bacteria"/>
</dbReference>
<keyword evidence="6" id="KW-1185">Reference proteome</keyword>
<evidence type="ECO:0000313" key="6">
    <source>
        <dbReference type="Proteomes" id="UP000003111"/>
    </source>
</evidence>
<dbReference type="EMBL" id="ACLF03000006">
    <property type="protein sequence ID" value="EFQ82475.1"/>
    <property type="molecule type" value="Genomic_DNA"/>
</dbReference>
<gene>
    <name evidence="5" type="ORF">HMPREF0063_11684</name>
</gene>
<proteinExistence type="predicted"/>
<dbReference type="PROSITE" id="PS01124">
    <property type="entry name" value="HTH_ARAC_FAMILY_2"/>
    <property type="match status" value="1"/>
</dbReference>
<dbReference type="RefSeq" id="WP_007076776.1">
    <property type="nucleotide sequence ID" value="NZ_CM001024.1"/>
</dbReference>
<dbReference type="PANTHER" id="PTHR47894">
    <property type="entry name" value="HTH-TYPE TRANSCRIPTIONAL REGULATOR GADX"/>
    <property type="match status" value="1"/>
</dbReference>
<evidence type="ECO:0000256" key="2">
    <source>
        <dbReference type="ARBA" id="ARBA00023125"/>
    </source>
</evidence>
<keyword evidence="2" id="KW-0238">DNA-binding</keyword>
<protein>
    <submittedName>
        <fullName evidence="5">Transcriptional regulator, AraC family</fullName>
    </submittedName>
</protein>
<dbReference type="InterPro" id="IPR009057">
    <property type="entry name" value="Homeodomain-like_sf"/>
</dbReference>
<evidence type="ECO:0000259" key="4">
    <source>
        <dbReference type="PROSITE" id="PS01124"/>
    </source>
</evidence>
<dbReference type="PRINTS" id="PR00032">
    <property type="entry name" value="HTHARAC"/>
</dbReference>
<reference evidence="5" key="1">
    <citation type="submission" date="2010-08" db="EMBL/GenBank/DDBJ databases">
        <authorList>
            <person name="Muzny D."/>
            <person name="Qin X."/>
            <person name="Buhay C."/>
            <person name="Dugan-Rocha S."/>
            <person name="Ding Y."/>
            <person name="Chen G."/>
            <person name="Hawes A."/>
            <person name="Holder M."/>
            <person name="Jhangiani S."/>
            <person name="Johnson A."/>
            <person name="Khan Z."/>
            <person name="Li Z."/>
            <person name="Liu W."/>
            <person name="Liu X."/>
            <person name="Perez L."/>
            <person name="Shen H."/>
            <person name="Wang Q."/>
            <person name="Watt J."/>
            <person name="Xi L."/>
            <person name="Xin Y."/>
            <person name="Zhou J."/>
            <person name="Deng J."/>
            <person name="Jiang H."/>
            <person name="Liu Y."/>
            <person name="Qu J."/>
            <person name="Song X.-Z."/>
            <person name="Zhang L."/>
            <person name="Villasana D."/>
            <person name="Johnson A."/>
            <person name="Liu J."/>
            <person name="Liyanage D."/>
            <person name="Lorensuhewa L."/>
            <person name="Robinson T."/>
            <person name="Song A."/>
            <person name="Song B.-B."/>
            <person name="Dinh H."/>
            <person name="Thornton R."/>
            <person name="Coyle M."/>
            <person name="Francisco L."/>
            <person name="Jackson L."/>
            <person name="Javaid M."/>
            <person name="Korchina V."/>
            <person name="Kovar C."/>
            <person name="Mata R."/>
            <person name="Mathew T."/>
            <person name="Ngo R."/>
            <person name="Nguyen L."/>
            <person name="Nguyen N."/>
            <person name="Okwuonu G."/>
            <person name="Ongeri F."/>
            <person name="Pham C."/>
            <person name="Simmons D."/>
            <person name="Wilczek-Boney K."/>
            <person name="Hale W."/>
            <person name="Jakkamsetti A."/>
            <person name="Pham P."/>
            <person name="Ruth R."/>
            <person name="San Lucas F."/>
            <person name="Warren J."/>
            <person name="Zhang J."/>
            <person name="Zhao Z."/>
            <person name="Zhou C."/>
            <person name="Zhu D."/>
            <person name="Lee S."/>
            <person name="Bess C."/>
            <person name="Blankenburg K."/>
            <person name="Forbes L."/>
            <person name="Fu Q."/>
            <person name="Gubbala S."/>
            <person name="Hirani K."/>
            <person name="Jayaseelan J.C."/>
            <person name="Lara F."/>
            <person name="Munidasa M."/>
            <person name="Palculict T."/>
            <person name="Patil S."/>
            <person name="Pu L.-L."/>
            <person name="Saada N."/>
            <person name="Tang L."/>
            <person name="Weissenberger G."/>
            <person name="Zhu Y."/>
            <person name="Hemphill L."/>
            <person name="Shang Y."/>
            <person name="Youmans B."/>
            <person name="Ayvaz T."/>
            <person name="Ross M."/>
            <person name="Santibanez J."/>
            <person name="Aqrawi P."/>
            <person name="Gross S."/>
            <person name="Joshi V."/>
            <person name="Fowler G."/>
            <person name="Nazareth L."/>
            <person name="Reid J."/>
            <person name="Worley K."/>
            <person name="Petrosino J."/>
            <person name="Highlander S."/>
            <person name="Gibbs R."/>
        </authorList>
    </citation>
    <scope>NUCLEOTIDE SEQUENCE [LARGE SCALE GENOMIC DNA]</scope>
    <source>
        <strain evidence="5">DSM 15272</strain>
    </source>
</reference>
<dbReference type="InterPro" id="IPR032687">
    <property type="entry name" value="AraC-type_N"/>
</dbReference>
<feature type="domain" description="HTH araC/xylS-type" evidence="4">
    <location>
        <begin position="249"/>
        <end position="345"/>
    </location>
</feature>
<dbReference type="STRING" id="585531.HMPREF0063_11684"/>
<dbReference type="OrthoDB" id="3172070at2"/>
<name>E2SD98_9ACTN</name>
<dbReference type="Gene3D" id="1.10.10.60">
    <property type="entry name" value="Homeodomain-like"/>
    <property type="match status" value="1"/>
</dbReference>
<keyword evidence="3" id="KW-0804">Transcription</keyword>
<evidence type="ECO:0000256" key="3">
    <source>
        <dbReference type="ARBA" id="ARBA00023163"/>
    </source>
</evidence>
<dbReference type="Pfam" id="PF12833">
    <property type="entry name" value="HTH_18"/>
    <property type="match status" value="1"/>
</dbReference>